<keyword evidence="7" id="KW-0067">ATP-binding</keyword>
<dbReference type="InterPro" id="IPR004358">
    <property type="entry name" value="Sig_transdc_His_kin-like_C"/>
</dbReference>
<evidence type="ECO:0000256" key="7">
    <source>
        <dbReference type="ARBA" id="ARBA00022840"/>
    </source>
</evidence>
<dbReference type="PANTHER" id="PTHR43065">
    <property type="entry name" value="SENSOR HISTIDINE KINASE"/>
    <property type="match status" value="1"/>
</dbReference>
<dbReference type="InterPro" id="IPR036097">
    <property type="entry name" value="HisK_dim/P_sf"/>
</dbReference>
<keyword evidence="9" id="KW-0175">Coiled coil</keyword>
<dbReference type="PANTHER" id="PTHR43065:SF10">
    <property type="entry name" value="PEROXIDE STRESS-ACTIVATED HISTIDINE KINASE MAK3"/>
    <property type="match status" value="1"/>
</dbReference>
<evidence type="ECO:0000313" key="13">
    <source>
        <dbReference type="Proteomes" id="UP000540989"/>
    </source>
</evidence>
<evidence type="ECO:0000256" key="1">
    <source>
        <dbReference type="ARBA" id="ARBA00000085"/>
    </source>
</evidence>
<dbReference type="GO" id="GO:0000155">
    <property type="term" value="F:phosphorelay sensor kinase activity"/>
    <property type="evidence" value="ECO:0007669"/>
    <property type="project" value="InterPro"/>
</dbReference>
<keyword evidence="3" id="KW-0597">Phosphoprotein</keyword>
<evidence type="ECO:0000256" key="3">
    <source>
        <dbReference type="ARBA" id="ARBA00022553"/>
    </source>
</evidence>
<dbReference type="InterPro" id="IPR005467">
    <property type="entry name" value="His_kinase_dom"/>
</dbReference>
<protein>
    <recommendedName>
        <fullName evidence="2">histidine kinase</fullName>
        <ecNumber evidence="2">2.7.13.3</ecNumber>
    </recommendedName>
</protein>
<dbReference type="SUPFAM" id="SSF55874">
    <property type="entry name" value="ATPase domain of HSP90 chaperone/DNA topoisomerase II/histidine kinase"/>
    <property type="match status" value="1"/>
</dbReference>
<dbReference type="Gene3D" id="1.10.287.130">
    <property type="match status" value="1"/>
</dbReference>
<proteinExistence type="predicted"/>
<evidence type="ECO:0000256" key="6">
    <source>
        <dbReference type="ARBA" id="ARBA00022777"/>
    </source>
</evidence>
<dbReference type="AlphaFoldDB" id="A0A7W7ZFE7"/>
<name>A0A7W7ZFE7_9BACT</name>
<evidence type="ECO:0000256" key="4">
    <source>
        <dbReference type="ARBA" id="ARBA00022679"/>
    </source>
</evidence>
<dbReference type="SUPFAM" id="SSF47384">
    <property type="entry name" value="Homodimeric domain of signal transducing histidine kinase"/>
    <property type="match status" value="1"/>
</dbReference>
<dbReference type="SMART" id="SM00388">
    <property type="entry name" value="HisKA"/>
    <property type="match status" value="1"/>
</dbReference>
<keyword evidence="8" id="KW-0902">Two-component regulatory system</keyword>
<evidence type="ECO:0000256" key="10">
    <source>
        <dbReference type="SAM" id="MobiDB-lite"/>
    </source>
</evidence>
<sequence length="663" mass="71834">MRLKTKLVLAATGVTLFVVLLLTGLFIAELLRQRIEQTATSNEVLANQVRSTARHALESGLARDLSAGASEGELMKSVSAVLRSDETLQAQMGAIVRYSLTVQDVNVTDSHGIVLTSTDPDAVDQPSAGRISLQAVSMRGLIYQWRQVFGVPHVFDLGSALNRNGQPFLIVHIGVRSTFIRASFAPGLRDALLFAVPATLLLVLGAGALTNIALRPLEAVNAQLELLSVGAEEDGAQSVDGVSNHPDGEQRDTVVRVAKTIDRLERKMRSKETRYTALQANMEQMLDTLRDGVLLLAPDRATGELRSVMVSDAVAPFLRVPGEEGPPKRHGELIGRRVEEIFAPETALGAAVAAALEHDRTTPEFAVLDDGRQVQISLDRIPDGNTPGSDIGIMLTLRDIDSAMQLEQELEVSRRLAAIGRITAGVGHEVKNPINAMVLHLELLRGKLSANGDSGESAQRHVNILASEMQRLDRVVQTLADFSRPMELRLRIVDLREVVASVIDLTWEQMKDNNVTVKAEAVRGPLLVHVDSDLIRQAILNLVLNGMQAMPGGGMVTIILRRENQSAVIEVRDRGTGIEAELLPRIFELYFTTKKTGSGIGLATTYRILQMHGGTLAVRSTTDMQSEDRGSAFTLTLPISSPGSNMRVDTSTQNSFAVRGAQA</sequence>
<evidence type="ECO:0000313" key="12">
    <source>
        <dbReference type="EMBL" id="MBB5058883.1"/>
    </source>
</evidence>
<feature type="coiled-coil region" evidence="9">
    <location>
        <begin position="254"/>
        <end position="288"/>
    </location>
</feature>
<dbReference type="GO" id="GO:0005524">
    <property type="term" value="F:ATP binding"/>
    <property type="evidence" value="ECO:0007669"/>
    <property type="project" value="UniProtKB-KW"/>
</dbReference>
<dbReference type="RefSeq" id="WP_184219406.1">
    <property type="nucleotide sequence ID" value="NZ_JACHIP010000005.1"/>
</dbReference>
<reference evidence="12 13" key="1">
    <citation type="submission" date="2020-08" db="EMBL/GenBank/DDBJ databases">
        <title>Genomic Encyclopedia of Type Strains, Phase IV (KMG-V): Genome sequencing to study the core and pangenomes of soil and plant-associated prokaryotes.</title>
        <authorList>
            <person name="Whitman W."/>
        </authorList>
    </citation>
    <scope>NUCLEOTIDE SEQUENCE [LARGE SCALE GENOMIC DNA]</scope>
    <source>
        <strain evidence="12 13">M8UP14</strain>
    </source>
</reference>
<evidence type="ECO:0000256" key="2">
    <source>
        <dbReference type="ARBA" id="ARBA00012438"/>
    </source>
</evidence>
<keyword evidence="4" id="KW-0808">Transferase</keyword>
<organism evidence="12 13">
    <name type="scientific">Granulicella aggregans</name>
    <dbReference type="NCBI Taxonomy" id="474949"/>
    <lineage>
        <taxon>Bacteria</taxon>
        <taxon>Pseudomonadati</taxon>
        <taxon>Acidobacteriota</taxon>
        <taxon>Terriglobia</taxon>
        <taxon>Terriglobales</taxon>
        <taxon>Acidobacteriaceae</taxon>
        <taxon>Granulicella</taxon>
    </lineage>
</organism>
<evidence type="ECO:0000256" key="8">
    <source>
        <dbReference type="ARBA" id="ARBA00023012"/>
    </source>
</evidence>
<keyword evidence="5" id="KW-0547">Nucleotide-binding</keyword>
<dbReference type="Pfam" id="PF00512">
    <property type="entry name" value="HisKA"/>
    <property type="match status" value="1"/>
</dbReference>
<evidence type="ECO:0000256" key="5">
    <source>
        <dbReference type="ARBA" id="ARBA00022741"/>
    </source>
</evidence>
<dbReference type="InterPro" id="IPR036890">
    <property type="entry name" value="HATPase_C_sf"/>
</dbReference>
<evidence type="ECO:0000256" key="9">
    <source>
        <dbReference type="SAM" id="Coils"/>
    </source>
</evidence>
<keyword evidence="6 12" id="KW-0418">Kinase</keyword>
<dbReference type="Gene3D" id="3.30.565.10">
    <property type="entry name" value="Histidine kinase-like ATPase, C-terminal domain"/>
    <property type="match status" value="1"/>
</dbReference>
<dbReference type="Proteomes" id="UP000540989">
    <property type="component" value="Unassembled WGS sequence"/>
</dbReference>
<feature type="region of interest" description="Disordered" evidence="10">
    <location>
        <begin position="643"/>
        <end position="663"/>
    </location>
</feature>
<feature type="compositionally biased region" description="Polar residues" evidence="10">
    <location>
        <begin position="643"/>
        <end position="656"/>
    </location>
</feature>
<dbReference type="PROSITE" id="PS50109">
    <property type="entry name" value="HIS_KIN"/>
    <property type="match status" value="1"/>
</dbReference>
<dbReference type="EMBL" id="JACHIP010000005">
    <property type="protein sequence ID" value="MBB5058883.1"/>
    <property type="molecule type" value="Genomic_DNA"/>
</dbReference>
<dbReference type="InterPro" id="IPR003661">
    <property type="entry name" value="HisK_dim/P_dom"/>
</dbReference>
<comment type="catalytic activity">
    <reaction evidence="1">
        <text>ATP + protein L-histidine = ADP + protein N-phospho-L-histidine.</text>
        <dbReference type="EC" id="2.7.13.3"/>
    </reaction>
</comment>
<dbReference type="PRINTS" id="PR00344">
    <property type="entry name" value="BCTRLSENSOR"/>
</dbReference>
<gene>
    <name evidence="12" type="ORF">HDF16_003606</name>
</gene>
<keyword evidence="13" id="KW-1185">Reference proteome</keyword>
<dbReference type="InterPro" id="IPR003594">
    <property type="entry name" value="HATPase_dom"/>
</dbReference>
<comment type="caution">
    <text evidence="12">The sequence shown here is derived from an EMBL/GenBank/DDBJ whole genome shotgun (WGS) entry which is preliminary data.</text>
</comment>
<dbReference type="Gene3D" id="3.30.450.20">
    <property type="entry name" value="PAS domain"/>
    <property type="match status" value="1"/>
</dbReference>
<dbReference type="EC" id="2.7.13.3" evidence="2"/>
<evidence type="ECO:0000259" key="11">
    <source>
        <dbReference type="PROSITE" id="PS50109"/>
    </source>
</evidence>
<accession>A0A7W7ZFE7</accession>
<dbReference type="SMART" id="SM00387">
    <property type="entry name" value="HATPase_c"/>
    <property type="match status" value="1"/>
</dbReference>
<dbReference type="CDD" id="cd00082">
    <property type="entry name" value="HisKA"/>
    <property type="match status" value="1"/>
</dbReference>
<dbReference type="Pfam" id="PF02518">
    <property type="entry name" value="HATPase_c"/>
    <property type="match status" value="1"/>
</dbReference>
<feature type="domain" description="Histidine kinase" evidence="11">
    <location>
        <begin position="425"/>
        <end position="641"/>
    </location>
</feature>